<sequence>MSAQKTYPIRCPQCGHKQNVELYDSINVAQQPELKKALFENRLNRVECSDCEASFRIDKPLLYHDSDRNILIHWMPDTGVTRDEILDEFDKAMEELRNALPEGMEQPRVRLVFDRVELVELIFMMEAGMDERVVEYIKYTVHSQNMSRLPPEKKQLLLNVQDSTSDELLFAVQDVETLDLEEVLRYSREAYRNVCKMYKDGPEEFEELFPGPYINARSTLLEEGREDAESEEGDDEL</sequence>
<dbReference type="RefSeq" id="WP_160626534.1">
    <property type="nucleotide sequence ID" value="NZ_CP047593.1"/>
</dbReference>
<evidence type="ECO:0000259" key="1">
    <source>
        <dbReference type="Pfam" id="PF14353"/>
    </source>
</evidence>
<dbReference type="Pfam" id="PF14353">
    <property type="entry name" value="CpXC"/>
    <property type="match status" value="1"/>
</dbReference>
<dbReference type="AlphaFoldDB" id="A0A6P1M5P7"/>
<dbReference type="InterPro" id="IPR025682">
    <property type="entry name" value="CpXC_dom"/>
</dbReference>
<organism evidence="2 3">
    <name type="scientific">Tichowtungia aerotolerans</name>
    <dbReference type="NCBI Taxonomy" id="2697043"/>
    <lineage>
        <taxon>Bacteria</taxon>
        <taxon>Pseudomonadati</taxon>
        <taxon>Kiritimatiellota</taxon>
        <taxon>Tichowtungiia</taxon>
        <taxon>Tichowtungiales</taxon>
        <taxon>Tichowtungiaceae</taxon>
        <taxon>Tichowtungia</taxon>
    </lineage>
</organism>
<proteinExistence type="predicted"/>
<dbReference type="Proteomes" id="UP000464954">
    <property type="component" value="Chromosome"/>
</dbReference>
<keyword evidence="3" id="KW-1185">Reference proteome</keyword>
<protein>
    <recommendedName>
        <fullName evidence="1">CpXC domain-containing protein</fullName>
    </recommendedName>
</protein>
<name>A0A6P1M5P7_9BACT</name>
<evidence type="ECO:0000313" key="3">
    <source>
        <dbReference type="Proteomes" id="UP000464954"/>
    </source>
</evidence>
<accession>A0A6P1M5P7</accession>
<gene>
    <name evidence="2" type="ORF">GT409_02240</name>
</gene>
<evidence type="ECO:0000313" key="2">
    <source>
        <dbReference type="EMBL" id="QHI68323.1"/>
    </source>
</evidence>
<dbReference type="KEGG" id="taer:GT409_02240"/>
<reference evidence="2 3" key="1">
    <citation type="submission" date="2020-01" db="EMBL/GenBank/DDBJ databases">
        <title>Ponticoccus aerotolerans gen. nov., sp. nov., an anaerobic bacterium and proposal of Ponticoccusceae fam. nov., Ponticoccusles ord. nov. and Ponticoccuse classis nov. in the phylum Kiritimatiellaeota.</title>
        <authorList>
            <person name="Zhou L.Y."/>
            <person name="Du Z.J."/>
        </authorList>
    </citation>
    <scope>NUCLEOTIDE SEQUENCE [LARGE SCALE GENOMIC DNA]</scope>
    <source>
        <strain evidence="2 3">S-5007</strain>
    </source>
</reference>
<dbReference type="EMBL" id="CP047593">
    <property type="protein sequence ID" value="QHI68323.1"/>
    <property type="molecule type" value="Genomic_DNA"/>
</dbReference>
<feature type="domain" description="CpXC" evidence="1">
    <location>
        <begin position="9"/>
        <end position="138"/>
    </location>
</feature>